<dbReference type="InterPro" id="IPR007278">
    <property type="entry name" value="DUF397"/>
</dbReference>
<proteinExistence type="predicted"/>
<feature type="domain" description="DUF397" evidence="1">
    <location>
        <begin position="15"/>
        <end position="73"/>
    </location>
</feature>
<dbReference type="Pfam" id="PF04149">
    <property type="entry name" value="DUF397"/>
    <property type="match status" value="1"/>
</dbReference>
<dbReference type="AlphaFoldDB" id="A0A7K0D757"/>
<accession>A0A7K0D757</accession>
<sequence length="129" mass="13924">MSTSQDASVRTNRSDWFKSSFSKDATSCVEVRFDGGAVLIRDSKYLRDPANDPARQPVISVHINMWSQFLSNVVETEPNPANSVPSIGRTTDGGAIVRDAHGTALVYTAAEWDAFTAGLRAGEFSLVSA</sequence>
<evidence type="ECO:0000259" key="1">
    <source>
        <dbReference type="Pfam" id="PF04149"/>
    </source>
</evidence>
<gene>
    <name evidence="2" type="ORF">NRB20_46960</name>
</gene>
<dbReference type="OrthoDB" id="4571387at2"/>
<name>A0A7K0D757_9NOCA</name>
<protein>
    <recommendedName>
        <fullName evidence="1">DUF397 domain-containing protein</fullName>
    </recommendedName>
</protein>
<dbReference type="Proteomes" id="UP000438448">
    <property type="component" value="Unassembled WGS sequence"/>
</dbReference>
<dbReference type="RefSeq" id="WP_153412454.1">
    <property type="nucleotide sequence ID" value="NZ_WEGK01000010.1"/>
</dbReference>
<keyword evidence="3" id="KW-1185">Reference proteome</keyword>
<comment type="caution">
    <text evidence="2">The sequence shown here is derived from an EMBL/GenBank/DDBJ whole genome shotgun (WGS) entry which is preliminary data.</text>
</comment>
<reference evidence="2 3" key="1">
    <citation type="submission" date="2019-10" db="EMBL/GenBank/DDBJ databases">
        <title>Nocardia macrotermitis sp. nov. and Nocardia aurantia sp. nov., isolated from the gut of fungus growing-termite Macrotermes natalensis.</title>
        <authorList>
            <person name="Benndorf R."/>
            <person name="Schwitalla J."/>
            <person name="Martin K."/>
            <person name="De Beer W."/>
            <person name="Kaster A.-K."/>
            <person name="Vollmers J."/>
            <person name="Poulsen M."/>
            <person name="Beemelmanns C."/>
        </authorList>
    </citation>
    <scope>NUCLEOTIDE SEQUENCE [LARGE SCALE GENOMIC DNA]</scope>
    <source>
        <strain evidence="2 3">RB20</strain>
    </source>
</reference>
<evidence type="ECO:0000313" key="2">
    <source>
        <dbReference type="EMBL" id="MQY21583.1"/>
    </source>
</evidence>
<dbReference type="EMBL" id="WEGK01000010">
    <property type="protein sequence ID" value="MQY21583.1"/>
    <property type="molecule type" value="Genomic_DNA"/>
</dbReference>
<evidence type="ECO:0000313" key="3">
    <source>
        <dbReference type="Proteomes" id="UP000438448"/>
    </source>
</evidence>
<organism evidence="2 3">
    <name type="scientific">Nocardia macrotermitis</name>
    <dbReference type="NCBI Taxonomy" id="2585198"/>
    <lineage>
        <taxon>Bacteria</taxon>
        <taxon>Bacillati</taxon>
        <taxon>Actinomycetota</taxon>
        <taxon>Actinomycetes</taxon>
        <taxon>Mycobacteriales</taxon>
        <taxon>Nocardiaceae</taxon>
        <taxon>Nocardia</taxon>
    </lineage>
</organism>